<evidence type="ECO:0000313" key="2">
    <source>
        <dbReference type="Proteomes" id="UP000749559"/>
    </source>
</evidence>
<accession>A0A8J1USI0</accession>
<dbReference type="Gene3D" id="3.30.70.100">
    <property type="match status" value="2"/>
</dbReference>
<dbReference type="EMBL" id="CAIIXF020000001">
    <property type="protein sequence ID" value="CAH1772707.1"/>
    <property type="molecule type" value="Genomic_DNA"/>
</dbReference>
<organism evidence="1 2">
    <name type="scientific">Owenia fusiformis</name>
    <name type="common">Polychaete worm</name>
    <dbReference type="NCBI Taxonomy" id="6347"/>
    <lineage>
        <taxon>Eukaryota</taxon>
        <taxon>Metazoa</taxon>
        <taxon>Spiralia</taxon>
        <taxon>Lophotrochozoa</taxon>
        <taxon>Annelida</taxon>
        <taxon>Polychaeta</taxon>
        <taxon>Sedentaria</taxon>
        <taxon>Canalipalpata</taxon>
        <taxon>Sabellida</taxon>
        <taxon>Oweniida</taxon>
        <taxon>Oweniidae</taxon>
        <taxon>Owenia</taxon>
    </lineage>
</organism>
<name>A0A8J1USI0_OWEFU</name>
<dbReference type="InterPro" id="IPR011008">
    <property type="entry name" value="Dimeric_a/b-barrel"/>
</dbReference>
<protein>
    <submittedName>
        <fullName evidence="1">Uncharacterized protein</fullName>
    </submittedName>
</protein>
<dbReference type="Pfam" id="PF05336">
    <property type="entry name" value="rhaM"/>
    <property type="match status" value="2"/>
</dbReference>
<proteinExistence type="predicted"/>
<dbReference type="InterPro" id="IPR008000">
    <property type="entry name" value="Rham/fucose_mutarotase"/>
</dbReference>
<dbReference type="PANTHER" id="PTHR34389:SF2">
    <property type="entry name" value="L-RHAMNOSE MUTAROTASE"/>
    <property type="match status" value="1"/>
</dbReference>
<dbReference type="Proteomes" id="UP000749559">
    <property type="component" value="Unassembled WGS sequence"/>
</dbReference>
<dbReference type="GO" id="GO:0016857">
    <property type="term" value="F:racemase and epimerase activity, acting on carbohydrates and derivatives"/>
    <property type="evidence" value="ECO:0007669"/>
    <property type="project" value="InterPro"/>
</dbReference>
<dbReference type="PANTHER" id="PTHR34389">
    <property type="entry name" value="L-RHAMNOSE MUTAROTASE"/>
    <property type="match status" value="1"/>
</dbReference>
<sequence length="232" mass="26991">MGSKRIGQVCRLKPEHYAVYKEMHANVWPEILNLLTKVNIRNYSIYYCNKTHLLFFTMEYIGDDFDNDMAIMSKDPKFKECLIHIYTHCKVIPVKVNMSREGTTPSKRLGAIIKLRPEQYDKYKELHAAVWPEVQDRLTKSNVRNFTIYYDKTTGFMFHHMEYIGADFDADMAAIGDDPITRKWWKECEPCQEPLQWTGPPPSEGGSGGEGGAWWKPMEELFHDGHSAVKFL</sequence>
<evidence type="ECO:0000313" key="1">
    <source>
        <dbReference type="EMBL" id="CAH1772707.1"/>
    </source>
</evidence>
<dbReference type="SUPFAM" id="SSF54909">
    <property type="entry name" value="Dimeric alpha+beta barrel"/>
    <property type="match status" value="2"/>
</dbReference>
<dbReference type="AlphaFoldDB" id="A0A8J1USI0"/>
<keyword evidence="2" id="KW-1185">Reference proteome</keyword>
<reference evidence="1" key="1">
    <citation type="submission" date="2022-03" db="EMBL/GenBank/DDBJ databases">
        <authorList>
            <person name="Martin C."/>
        </authorList>
    </citation>
    <scope>NUCLEOTIDE SEQUENCE</scope>
</reference>
<comment type="caution">
    <text evidence="1">The sequence shown here is derived from an EMBL/GenBank/DDBJ whole genome shotgun (WGS) entry which is preliminary data.</text>
</comment>
<gene>
    <name evidence="1" type="ORF">OFUS_LOCUS425</name>
</gene>
<dbReference type="OrthoDB" id="9981546at2759"/>